<comment type="caution">
    <text evidence="3">The sequence shown here is derived from an EMBL/GenBank/DDBJ whole genome shotgun (WGS) entry which is preliminary data.</text>
</comment>
<name>A0ABT5TUH7_9MICO</name>
<accession>A0ABT5TUH7</accession>
<reference evidence="3" key="1">
    <citation type="submission" date="2023-02" db="EMBL/GenBank/DDBJ databases">
        <title>Georgenia sp.10Sc9-8, isolated from a soil sample collected from the Taklamakan desert.</title>
        <authorList>
            <person name="Liu S."/>
        </authorList>
    </citation>
    <scope>NUCLEOTIDE SEQUENCE</scope>
    <source>
        <strain evidence="3">10Sc9-8</strain>
    </source>
</reference>
<comment type="similarity">
    <text evidence="1">Belongs to the N-acylglucosamine 2-epimerase family.</text>
</comment>
<evidence type="ECO:0000313" key="3">
    <source>
        <dbReference type="EMBL" id="MDD9205714.1"/>
    </source>
</evidence>
<dbReference type="Proteomes" id="UP001165561">
    <property type="component" value="Unassembled WGS sequence"/>
</dbReference>
<evidence type="ECO:0000256" key="2">
    <source>
        <dbReference type="ARBA" id="ARBA00023235"/>
    </source>
</evidence>
<evidence type="ECO:0000256" key="1">
    <source>
        <dbReference type="ARBA" id="ARBA00008558"/>
    </source>
</evidence>
<dbReference type="EMBL" id="JARACI010000625">
    <property type="protein sequence ID" value="MDD9205714.1"/>
    <property type="molecule type" value="Genomic_DNA"/>
</dbReference>
<evidence type="ECO:0000313" key="4">
    <source>
        <dbReference type="Proteomes" id="UP001165561"/>
    </source>
</evidence>
<dbReference type="Pfam" id="PF07221">
    <property type="entry name" value="GlcNAc_2-epim"/>
    <property type="match status" value="1"/>
</dbReference>
<dbReference type="Gene3D" id="1.50.10.10">
    <property type="match status" value="1"/>
</dbReference>
<dbReference type="SUPFAM" id="SSF48208">
    <property type="entry name" value="Six-hairpin glycosidases"/>
    <property type="match status" value="1"/>
</dbReference>
<proteinExistence type="inferred from homology"/>
<dbReference type="PANTHER" id="PTHR15108">
    <property type="entry name" value="N-ACYLGLUCOSAMINE-2-EPIMERASE"/>
    <property type="match status" value="1"/>
</dbReference>
<organism evidence="3 4">
    <name type="scientific">Georgenia halotolerans</name>
    <dbReference type="NCBI Taxonomy" id="3028317"/>
    <lineage>
        <taxon>Bacteria</taxon>
        <taxon>Bacillati</taxon>
        <taxon>Actinomycetota</taxon>
        <taxon>Actinomycetes</taxon>
        <taxon>Micrococcales</taxon>
        <taxon>Bogoriellaceae</taxon>
        <taxon>Georgenia</taxon>
    </lineage>
</organism>
<dbReference type="InterPro" id="IPR012341">
    <property type="entry name" value="6hp_glycosidase-like_sf"/>
</dbReference>
<keyword evidence="4" id="KW-1185">Reference proteome</keyword>
<keyword evidence="2" id="KW-0413">Isomerase</keyword>
<protein>
    <submittedName>
        <fullName evidence="3">AGE family epimerase/isomerase</fullName>
    </submittedName>
</protein>
<sequence>MNIWPTNPHHRGWLSGERTRLIEFGLGQVPDTAGARWLDERGQVDPSRPVPTWLTARAVHVQSLGHLLGIPGSRPAAERGMRALTGNLRDAEHGGWYAAVGVDGVPDGTKSAYAHAFVVLAAATATVAQLDGAEELLDEALSVLDQSFWDPAAGMHVDEWDRAFTELSPYRGINANMHAVEALLAAADALEQPRWADRAAVVAGRTAVWAEENGWRVPEHFDAGWTPQLDLNADRPEDPFKPYGATVGHGLEWSRLLLQVSAATAPDYAPTGELGEVSQQLYRRAVDDGWHADGAEGFVYTTDWSGKPVVRRRMHWVAAEAIAAAAALHRATGDDTYAVDYSRWWDYTAEHLIDRVHGSWHHELDEHNRPSGQVWPGKPDLYHAVQATLLPVLPLTPGPAVAVRDSLWVARAQANRYIQP</sequence>
<dbReference type="InterPro" id="IPR010819">
    <property type="entry name" value="AGE/CE"/>
</dbReference>
<gene>
    <name evidence="3" type="ORF">PU560_04430</name>
</gene>
<dbReference type="InterPro" id="IPR008928">
    <property type="entry name" value="6-hairpin_glycosidase_sf"/>
</dbReference>